<reference evidence="2" key="1">
    <citation type="submission" date="2022-05" db="EMBL/GenBank/DDBJ databases">
        <title>Brevundimonas albigilva TT17 genome sequence.</title>
        <authorList>
            <person name="Lee K."/>
            <person name="Son H."/>
        </authorList>
    </citation>
    <scope>NUCLEOTIDE SEQUENCE</scope>
    <source>
        <strain evidence="2">TT17</strain>
    </source>
</reference>
<keyword evidence="3" id="KW-1185">Reference proteome</keyword>
<organism evidence="2 3">
    <name type="scientific">Brevundimonas albigilva</name>
    <dbReference type="NCBI Taxonomy" id="1312364"/>
    <lineage>
        <taxon>Bacteria</taxon>
        <taxon>Pseudomonadati</taxon>
        <taxon>Pseudomonadota</taxon>
        <taxon>Alphaproteobacteria</taxon>
        <taxon>Caulobacterales</taxon>
        <taxon>Caulobacteraceae</taxon>
        <taxon>Brevundimonas</taxon>
    </lineage>
</organism>
<dbReference type="Gene3D" id="3.40.50.1010">
    <property type="entry name" value="5'-nuclease"/>
    <property type="match status" value="1"/>
</dbReference>
<evidence type="ECO:0000313" key="2">
    <source>
        <dbReference type="EMBL" id="URI14893.1"/>
    </source>
</evidence>
<dbReference type="SUPFAM" id="SSF88723">
    <property type="entry name" value="PIN domain-like"/>
    <property type="match status" value="1"/>
</dbReference>
<dbReference type="Proteomes" id="UP001055429">
    <property type="component" value="Chromosome"/>
</dbReference>
<gene>
    <name evidence="2" type="ORF">M8231_13925</name>
</gene>
<sequence length="120" mass="12968">MIDASAVLAVIKRERGSEVVAARLPDAVISHVNLAEVISRLVRDGRNDAEIDLILDSLDLNPVETTLGQARNAGARAGIKDLSLGDRFCIALGEERNEPLITADTDWAKLDVSVPLELIR</sequence>
<accession>A0ABY4SKW9</accession>
<dbReference type="RefSeq" id="WP_250201736.1">
    <property type="nucleotide sequence ID" value="NZ_CP097649.1"/>
</dbReference>
<name>A0ABY4SKW9_9CAUL</name>
<proteinExistence type="predicted"/>
<dbReference type="Pfam" id="PF01850">
    <property type="entry name" value="PIN"/>
    <property type="match status" value="1"/>
</dbReference>
<dbReference type="InterPro" id="IPR029060">
    <property type="entry name" value="PIN-like_dom_sf"/>
</dbReference>
<evidence type="ECO:0000313" key="3">
    <source>
        <dbReference type="Proteomes" id="UP001055429"/>
    </source>
</evidence>
<dbReference type="CDD" id="cd18682">
    <property type="entry name" value="PIN_VapC-like"/>
    <property type="match status" value="1"/>
</dbReference>
<protein>
    <submittedName>
        <fullName evidence="2">Type II toxin-antitoxin system VapC family toxin</fullName>
    </submittedName>
</protein>
<dbReference type="InterPro" id="IPR002716">
    <property type="entry name" value="PIN_dom"/>
</dbReference>
<feature type="domain" description="PIN" evidence="1">
    <location>
        <begin position="1"/>
        <end position="111"/>
    </location>
</feature>
<evidence type="ECO:0000259" key="1">
    <source>
        <dbReference type="Pfam" id="PF01850"/>
    </source>
</evidence>
<dbReference type="EMBL" id="CP097649">
    <property type="protein sequence ID" value="URI14893.1"/>
    <property type="molecule type" value="Genomic_DNA"/>
</dbReference>